<reference evidence="1 2" key="1">
    <citation type="submission" date="2016-03" db="EMBL/GenBank/DDBJ databases">
        <title>Genome Sequence and Comparative Pathogenic Determinants of Uropathogenic Escherichia coli O25b:H4, a Clinical Isolate from Saudi Arabia.</title>
        <authorList>
            <person name="Alyamani E.A.J."/>
            <person name="Khiyami M.A."/>
            <person name="Booq R.Y."/>
            <person name="Bahwerth F.S."/>
            <person name="Vaisvil B."/>
            <person name="Schmitt D.P."/>
            <person name="Kapatral V."/>
        </authorList>
    </citation>
    <scope>NUCLEOTIDE SEQUENCE [LARGE SCALE GENOMIC DNA]</scope>
    <source>
        <strain evidence="1 2">O25b:H4</strain>
    </source>
</reference>
<proteinExistence type="predicted"/>
<dbReference type="EMBL" id="CP015085">
    <property type="protein sequence ID" value="ANK06030.1"/>
    <property type="molecule type" value="Genomic_DNA"/>
</dbReference>
<dbReference type="AlphaFoldDB" id="A0A192CJE4"/>
<name>A0A192CJE4_ECO25</name>
<dbReference type="Proteomes" id="UP000183316">
    <property type="component" value="Chromosome"/>
</dbReference>
<organism evidence="1 2">
    <name type="scientific">Escherichia coli O25b:H4</name>
    <dbReference type="NCBI Taxonomy" id="941280"/>
    <lineage>
        <taxon>Bacteria</taxon>
        <taxon>Pseudomonadati</taxon>
        <taxon>Pseudomonadota</taxon>
        <taxon>Gammaproteobacteria</taxon>
        <taxon>Enterobacterales</taxon>
        <taxon>Enterobacteriaceae</taxon>
        <taxon>Escherichia</taxon>
    </lineage>
</organism>
<dbReference type="PATRIC" id="fig|941280.3.peg.4732"/>
<accession>A0A192CJE4</accession>
<gene>
    <name evidence="1" type="ORF">WLH_04769</name>
</gene>
<evidence type="ECO:0000313" key="2">
    <source>
        <dbReference type="Proteomes" id="UP000183316"/>
    </source>
</evidence>
<sequence>MLQGLSLQLKGLQKNKNVKFQQDESGYILFNYVL</sequence>
<protein>
    <submittedName>
        <fullName evidence="1">Uncharacterized protein</fullName>
    </submittedName>
</protein>
<evidence type="ECO:0000313" key="1">
    <source>
        <dbReference type="EMBL" id="ANK06030.1"/>
    </source>
</evidence>